<dbReference type="InterPro" id="IPR013320">
    <property type="entry name" value="ConA-like_dom_sf"/>
</dbReference>
<dbReference type="GO" id="GO:0098552">
    <property type="term" value="C:side of membrane"/>
    <property type="evidence" value="ECO:0007669"/>
    <property type="project" value="UniProtKB-KW"/>
</dbReference>
<sequence>MLSKFSPVAVVAVAASSLVSAQTFTACNPLTKTCPADPAFGETVNCDFTKGACGAFQAAQGTTIKYDSQGAVFTINSEKDAPTIHTDKFIFFGEIEVEVQAAPGQGIVTSAVLQSDDLDEIDFEWIGSDTVQVQSNYFSKGDTTTYDRGAYHQVTDSVGKSHTYGIKWTPEAITWSVDGAVLRTLRAADAKGGDGFPQTPMQIKLGTWVAGGKNAPEGTVKWAGGHTDFSQKPFVGIYKRIKIVDYAGKSEAATGGIKEYVYGDKTGAAKSIKVVQGKSDSKQVHGENGITGGEGKDNGSSSHNEAKSVLDDSSSTDASSATRRPSATSGGPLQTGTSTGDQGVKPKTTLATAAGGSNSTATARPSKGPDDTVPTSAAGRAVASLGALAVAAAFTALLL</sequence>
<evidence type="ECO:0000256" key="1">
    <source>
        <dbReference type="ARBA" id="ARBA00000822"/>
    </source>
</evidence>
<dbReference type="GO" id="GO:0005975">
    <property type="term" value="P:carbohydrate metabolic process"/>
    <property type="evidence" value="ECO:0007669"/>
    <property type="project" value="InterPro"/>
</dbReference>
<gene>
    <name evidence="22" type="ORF">G6O67_008302</name>
</gene>
<evidence type="ECO:0000256" key="10">
    <source>
        <dbReference type="ARBA" id="ARBA00023157"/>
    </source>
</evidence>
<evidence type="ECO:0000256" key="13">
    <source>
        <dbReference type="ARBA" id="ARBA00023295"/>
    </source>
</evidence>
<keyword evidence="23" id="KW-1185">Reference proteome</keyword>
<evidence type="ECO:0000313" key="23">
    <source>
        <dbReference type="Proteomes" id="UP000557566"/>
    </source>
</evidence>
<evidence type="ECO:0000256" key="12">
    <source>
        <dbReference type="ARBA" id="ARBA00023288"/>
    </source>
</evidence>
<evidence type="ECO:0000256" key="11">
    <source>
        <dbReference type="ARBA" id="ARBA00023180"/>
    </source>
</evidence>
<evidence type="ECO:0000256" key="3">
    <source>
        <dbReference type="ARBA" id="ARBA00004589"/>
    </source>
</evidence>
<dbReference type="OrthoDB" id="4781at2759"/>
<comment type="similarity">
    <text evidence="15">Belongs to the glycosyl hydrolase 16 family. CRH1 subfamily.</text>
</comment>
<reference evidence="22 23" key="1">
    <citation type="journal article" date="2020" name="Genome Biol. Evol.">
        <title>A new high-quality draft genome assembly of the Chinese cordyceps Ophiocordyceps sinensis.</title>
        <authorList>
            <person name="Shu R."/>
            <person name="Zhang J."/>
            <person name="Meng Q."/>
            <person name="Zhang H."/>
            <person name="Zhou G."/>
            <person name="Li M."/>
            <person name="Wu P."/>
            <person name="Zhao Y."/>
            <person name="Chen C."/>
            <person name="Qin Q."/>
        </authorList>
    </citation>
    <scope>NUCLEOTIDE SEQUENCE [LARGE SCALE GENOMIC DNA]</scope>
    <source>
        <strain evidence="22 23">IOZ07</strain>
    </source>
</reference>
<dbReference type="GO" id="GO:0009277">
    <property type="term" value="C:fungal-type cell wall"/>
    <property type="evidence" value="ECO:0007669"/>
    <property type="project" value="TreeGrafter"/>
</dbReference>
<feature type="compositionally biased region" description="Low complexity" evidence="19">
    <location>
        <begin position="348"/>
        <end position="363"/>
    </location>
</feature>
<feature type="compositionally biased region" description="Low complexity" evidence="19">
    <location>
        <begin position="311"/>
        <end position="329"/>
    </location>
</feature>
<feature type="domain" description="GH16" evidence="21">
    <location>
        <begin position="38"/>
        <end position="238"/>
    </location>
</feature>
<dbReference type="EC" id="3.2.-.-" evidence="16"/>
<evidence type="ECO:0000256" key="6">
    <source>
        <dbReference type="ARBA" id="ARBA00022679"/>
    </source>
</evidence>
<feature type="active site" description="Nucleophile" evidence="17">
    <location>
        <position position="120"/>
    </location>
</feature>
<dbReference type="GO" id="GO:0016757">
    <property type="term" value="F:glycosyltransferase activity"/>
    <property type="evidence" value="ECO:0007669"/>
    <property type="project" value="UniProtKB-KW"/>
</dbReference>
<keyword evidence="12" id="KW-0449">Lipoprotein</keyword>
<dbReference type="GO" id="GO:0031505">
    <property type="term" value="P:fungal-type cell wall organization"/>
    <property type="evidence" value="ECO:0007669"/>
    <property type="project" value="TreeGrafter"/>
</dbReference>
<evidence type="ECO:0000256" key="7">
    <source>
        <dbReference type="ARBA" id="ARBA00022729"/>
    </source>
</evidence>
<evidence type="ECO:0000313" key="22">
    <source>
        <dbReference type="EMBL" id="KAF4504909.1"/>
    </source>
</evidence>
<feature type="chain" id="PRO_5034897043" description="Crh-like protein" evidence="20">
    <location>
        <begin position="22"/>
        <end position="399"/>
    </location>
</feature>
<dbReference type="PANTHER" id="PTHR10963:SF68">
    <property type="entry name" value="GLYCOSIDASE CRH1-RELATED"/>
    <property type="match status" value="1"/>
</dbReference>
<dbReference type="Proteomes" id="UP000557566">
    <property type="component" value="Unassembled WGS sequence"/>
</dbReference>
<dbReference type="AlphaFoldDB" id="A0A8H4PL54"/>
<evidence type="ECO:0000256" key="5">
    <source>
        <dbReference type="ARBA" id="ARBA00022676"/>
    </source>
</evidence>
<feature type="signal peptide" evidence="20">
    <location>
        <begin position="1"/>
        <end position="21"/>
    </location>
</feature>
<dbReference type="GO" id="GO:0008843">
    <property type="term" value="F:endochitinase activity"/>
    <property type="evidence" value="ECO:0007669"/>
    <property type="project" value="UniProtKB-EC"/>
</dbReference>
<dbReference type="PROSITE" id="PS51257">
    <property type="entry name" value="PROKAR_LIPOPROTEIN"/>
    <property type="match status" value="1"/>
</dbReference>
<keyword evidence="13" id="KW-0326">Glycosidase</keyword>
<dbReference type="EMBL" id="JAAVMX010000009">
    <property type="protein sequence ID" value="KAF4504909.1"/>
    <property type="molecule type" value="Genomic_DNA"/>
</dbReference>
<evidence type="ECO:0000256" key="19">
    <source>
        <dbReference type="SAM" id="MobiDB-lite"/>
    </source>
</evidence>
<dbReference type="PIRSF" id="PIRSF037299">
    <property type="entry name" value="Glycosidase_CRH1_prd"/>
    <property type="match status" value="1"/>
</dbReference>
<dbReference type="PROSITE" id="PS51762">
    <property type="entry name" value="GH16_2"/>
    <property type="match status" value="1"/>
</dbReference>
<dbReference type="PANTHER" id="PTHR10963">
    <property type="entry name" value="GLYCOSYL HYDROLASE-RELATED"/>
    <property type="match status" value="1"/>
</dbReference>
<feature type="region of interest" description="Disordered" evidence="19">
    <location>
        <begin position="274"/>
        <end position="375"/>
    </location>
</feature>
<keyword evidence="10 18" id="KW-1015">Disulfide bond</keyword>
<organism evidence="22 23">
    <name type="scientific">Ophiocordyceps sinensis</name>
    <dbReference type="NCBI Taxonomy" id="72228"/>
    <lineage>
        <taxon>Eukaryota</taxon>
        <taxon>Fungi</taxon>
        <taxon>Dikarya</taxon>
        <taxon>Ascomycota</taxon>
        <taxon>Pezizomycotina</taxon>
        <taxon>Sordariomycetes</taxon>
        <taxon>Hypocreomycetidae</taxon>
        <taxon>Hypocreales</taxon>
        <taxon>Ophiocordycipitaceae</taxon>
        <taxon>Ophiocordyceps</taxon>
    </lineage>
</organism>
<feature type="compositionally biased region" description="Polar residues" evidence="19">
    <location>
        <begin position="331"/>
        <end position="341"/>
    </location>
</feature>
<proteinExistence type="inferred from homology"/>
<evidence type="ECO:0000256" key="2">
    <source>
        <dbReference type="ARBA" id="ARBA00004196"/>
    </source>
</evidence>
<keyword evidence="5" id="KW-0328">Glycosyltransferase</keyword>
<dbReference type="Gene3D" id="2.60.120.200">
    <property type="match status" value="1"/>
</dbReference>
<keyword evidence="14" id="KW-0961">Cell wall biogenesis/degradation</keyword>
<dbReference type="CDD" id="cd02183">
    <property type="entry name" value="GH16_fungal_CRH1_transglycosylase"/>
    <property type="match status" value="1"/>
</dbReference>
<dbReference type="InterPro" id="IPR050546">
    <property type="entry name" value="Glycosyl_Hydrlase_16"/>
</dbReference>
<keyword evidence="4" id="KW-0336">GPI-anchor</keyword>
<evidence type="ECO:0000256" key="18">
    <source>
        <dbReference type="PIRSR" id="PIRSR037299-2"/>
    </source>
</evidence>
<name>A0A8H4PL54_9HYPO</name>
<keyword evidence="11" id="KW-0325">Glycoprotein</keyword>
<comment type="catalytic activity">
    <reaction evidence="1">
        <text>Random endo-hydrolysis of N-acetyl-beta-D-glucosaminide (1-&gt;4)-beta-linkages in chitin and chitodextrins.</text>
        <dbReference type="EC" id="3.2.1.14"/>
    </reaction>
</comment>
<keyword evidence="7 20" id="KW-0732">Signal</keyword>
<evidence type="ECO:0000256" key="20">
    <source>
        <dbReference type="SAM" id="SignalP"/>
    </source>
</evidence>
<accession>A0A8H4PL54</accession>
<keyword evidence="6" id="KW-0808">Transferase</keyword>
<evidence type="ECO:0000256" key="14">
    <source>
        <dbReference type="ARBA" id="ARBA00023316"/>
    </source>
</evidence>
<evidence type="ECO:0000256" key="8">
    <source>
        <dbReference type="ARBA" id="ARBA00022801"/>
    </source>
</evidence>
<keyword evidence="9 16" id="KW-0472">Membrane</keyword>
<comment type="caution">
    <text evidence="22">The sequence shown here is derived from an EMBL/GenBank/DDBJ whole genome shotgun (WGS) entry which is preliminary data.</text>
</comment>
<dbReference type="Pfam" id="PF00722">
    <property type="entry name" value="Glyco_hydro_16"/>
    <property type="match status" value="1"/>
</dbReference>
<protein>
    <recommendedName>
        <fullName evidence="16">Crh-like protein</fullName>
        <ecNumber evidence="16">3.2.-.-</ecNumber>
    </recommendedName>
</protein>
<comment type="subcellular location">
    <subcellularLocation>
        <location evidence="2">Cell envelope</location>
    </subcellularLocation>
    <subcellularLocation>
        <location evidence="3">Membrane</location>
        <topology evidence="3">Lipid-anchor</topology>
        <topology evidence="3">GPI-anchor</topology>
    </subcellularLocation>
</comment>
<dbReference type="InterPro" id="IPR000757">
    <property type="entry name" value="Beta-glucanase-like"/>
</dbReference>
<evidence type="ECO:0000256" key="17">
    <source>
        <dbReference type="PIRSR" id="PIRSR037299-1"/>
    </source>
</evidence>
<evidence type="ECO:0000256" key="9">
    <source>
        <dbReference type="ARBA" id="ARBA00023136"/>
    </source>
</evidence>
<dbReference type="SUPFAM" id="SSF49899">
    <property type="entry name" value="Concanavalin A-like lectins/glucanases"/>
    <property type="match status" value="1"/>
</dbReference>
<evidence type="ECO:0000259" key="21">
    <source>
        <dbReference type="PROSITE" id="PS51762"/>
    </source>
</evidence>
<feature type="disulfide bond" evidence="18">
    <location>
        <begin position="27"/>
        <end position="34"/>
    </location>
</feature>
<keyword evidence="8 16" id="KW-0378">Hydrolase</keyword>
<feature type="active site" description="Proton donor" evidence="17">
    <location>
        <position position="124"/>
    </location>
</feature>
<evidence type="ECO:0000256" key="4">
    <source>
        <dbReference type="ARBA" id="ARBA00022622"/>
    </source>
</evidence>
<dbReference type="InterPro" id="IPR017168">
    <property type="entry name" value="CHR-like"/>
</dbReference>
<evidence type="ECO:0000256" key="16">
    <source>
        <dbReference type="PIRNR" id="PIRNR037299"/>
    </source>
</evidence>
<evidence type="ECO:0000256" key="15">
    <source>
        <dbReference type="ARBA" id="ARBA00038074"/>
    </source>
</evidence>